<dbReference type="Proteomes" id="UP001064048">
    <property type="component" value="Chromosome 6"/>
</dbReference>
<comment type="caution">
    <text evidence="1">The sequence shown here is derived from an EMBL/GenBank/DDBJ whole genome shotgun (WGS) entry which is preliminary data.</text>
</comment>
<protein>
    <submittedName>
        <fullName evidence="1">Uncharacterized protein</fullName>
    </submittedName>
</protein>
<keyword evidence="2" id="KW-1185">Reference proteome</keyword>
<accession>A0ACC0KGB4</accession>
<reference evidence="1 2" key="1">
    <citation type="journal article" date="2022" name="Genome Biol. Evol.">
        <title>The Spruce Budworm Genome: Reconstructing the Evolutionary History of Antifreeze Proteins.</title>
        <authorList>
            <person name="Beliveau C."/>
            <person name="Gagne P."/>
            <person name="Picq S."/>
            <person name="Vernygora O."/>
            <person name="Keeling C.I."/>
            <person name="Pinkney K."/>
            <person name="Doucet D."/>
            <person name="Wen F."/>
            <person name="Johnston J.S."/>
            <person name="Maaroufi H."/>
            <person name="Boyle B."/>
            <person name="Laroche J."/>
            <person name="Dewar K."/>
            <person name="Juretic N."/>
            <person name="Blackburn G."/>
            <person name="Nisole A."/>
            <person name="Brunet B."/>
            <person name="Brandao M."/>
            <person name="Lumley L."/>
            <person name="Duan J."/>
            <person name="Quan G."/>
            <person name="Lucarotti C.J."/>
            <person name="Roe A.D."/>
            <person name="Sperling F.A.H."/>
            <person name="Levesque R.C."/>
            <person name="Cusson M."/>
        </authorList>
    </citation>
    <scope>NUCLEOTIDE SEQUENCE [LARGE SCALE GENOMIC DNA]</scope>
    <source>
        <strain evidence="1">Glfc:IPQL:Cfum</strain>
    </source>
</reference>
<gene>
    <name evidence="1" type="ORF">MSG28_003806</name>
</gene>
<organism evidence="1 2">
    <name type="scientific">Choristoneura fumiferana</name>
    <name type="common">Spruce budworm moth</name>
    <name type="synonym">Archips fumiferana</name>
    <dbReference type="NCBI Taxonomy" id="7141"/>
    <lineage>
        <taxon>Eukaryota</taxon>
        <taxon>Metazoa</taxon>
        <taxon>Ecdysozoa</taxon>
        <taxon>Arthropoda</taxon>
        <taxon>Hexapoda</taxon>
        <taxon>Insecta</taxon>
        <taxon>Pterygota</taxon>
        <taxon>Neoptera</taxon>
        <taxon>Endopterygota</taxon>
        <taxon>Lepidoptera</taxon>
        <taxon>Glossata</taxon>
        <taxon>Ditrysia</taxon>
        <taxon>Tortricoidea</taxon>
        <taxon>Tortricidae</taxon>
        <taxon>Tortricinae</taxon>
        <taxon>Choristoneura</taxon>
    </lineage>
</organism>
<proteinExistence type="predicted"/>
<dbReference type="EMBL" id="CM046106">
    <property type="protein sequence ID" value="KAI8435509.1"/>
    <property type="molecule type" value="Genomic_DNA"/>
</dbReference>
<sequence length="494" mass="53992">MSYRDLRNFSEAMRALGYPRAVCLDTFRSPNWAALEHCIRWLAARLEPDAALPGGRGSPDQRVALVTHAQALFHSRANLKLNGKRLYGADGWAVRELLKVAALLRTAQAAPPPDQPPDRPLAYDVSTRLGEIKQARALATDITAQGAFLHDLLAKEAENKEVREQALARPLDMSALEAALRRALAAAAARAAAARDRIDSVAASEAALDAKLERRRADLLRAEKRLHTVQKIKPAYQGELSALESEIELLWERYVLRYRCVEALKHQLSVLETAQAEAAEEQQAAIMTLIHKYEAEDVLGKLSESDELDSSDDGKEFEARQPRPATRPKTRLRIKTAGGGAAEARRAFGSMAVAARDSLDDDRDDDRSDDDSDRPLYGTFSSDGSQARVIEIGSAAHFEVLKSGVFQLFVGYLIVKRRRSSSAGAGAGVEESRWPRARPATRTLAADDDEFADLIEGVDGSGSLSSSSESELRLRSERPSAAPGRASALSDNEF</sequence>
<evidence type="ECO:0000313" key="1">
    <source>
        <dbReference type="EMBL" id="KAI8435509.1"/>
    </source>
</evidence>
<name>A0ACC0KGB4_CHOFU</name>
<evidence type="ECO:0000313" key="2">
    <source>
        <dbReference type="Proteomes" id="UP001064048"/>
    </source>
</evidence>